<reference evidence="1 2" key="1">
    <citation type="submission" date="2013-10" db="EMBL/GenBank/DDBJ databases">
        <title>The Genome Sequence of Prevotella nigrescens CC14M.</title>
        <authorList>
            <consortium name="The Broad Institute Genomics Platform"/>
            <person name="Earl A."/>
            <person name="Allen-Vercoe E."/>
            <person name="Daigneault M."/>
            <person name="Young S.K."/>
            <person name="Zeng Q."/>
            <person name="Gargeya S."/>
            <person name="Fitzgerald M."/>
            <person name="Abouelleil A."/>
            <person name="Alvarado L."/>
            <person name="Chapman S.B."/>
            <person name="Gainer-Dewar J."/>
            <person name="Goldberg J."/>
            <person name="Griggs A."/>
            <person name="Gujja S."/>
            <person name="Hansen M."/>
            <person name="Howarth C."/>
            <person name="Imamovic A."/>
            <person name="Ireland A."/>
            <person name="Larimer J."/>
            <person name="McCowan C."/>
            <person name="Murphy C."/>
            <person name="Pearson M."/>
            <person name="Poon T.W."/>
            <person name="Priest M."/>
            <person name="Roberts A."/>
            <person name="Saif S."/>
            <person name="Shea T."/>
            <person name="Sykes S."/>
            <person name="Wortman J."/>
            <person name="Nusbaum C."/>
            <person name="Birren B."/>
        </authorList>
    </citation>
    <scope>NUCLEOTIDE SEQUENCE [LARGE SCALE GENOMIC DNA]</scope>
    <source>
        <strain evidence="1 2">CC14M</strain>
    </source>
</reference>
<dbReference type="Proteomes" id="UP000018727">
    <property type="component" value="Unassembled WGS sequence"/>
</dbReference>
<organism evidence="1 2">
    <name type="scientific">Prevotella nigrescens CC14M</name>
    <dbReference type="NCBI Taxonomy" id="1073366"/>
    <lineage>
        <taxon>Bacteria</taxon>
        <taxon>Pseudomonadati</taxon>
        <taxon>Bacteroidota</taxon>
        <taxon>Bacteroidia</taxon>
        <taxon>Bacteroidales</taxon>
        <taxon>Prevotellaceae</taxon>
        <taxon>Prevotella</taxon>
    </lineage>
</organism>
<evidence type="ECO:0000313" key="2">
    <source>
        <dbReference type="Proteomes" id="UP000018727"/>
    </source>
</evidence>
<name>V8CMT6_9BACT</name>
<gene>
    <name evidence="1" type="ORF">HMPREF1173_01379</name>
</gene>
<dbReference type="EMBL" id="AZJH01000020">
    <property type="protein sequence ID" value="ETD28673.1"/>
    <property type="molecule type" value="Genomic_DNA"/>
</dbReference>
<proteinExistence type="predicted"/>
<dbReference type="HOGENOM" id="CLU_115284_2_0_10"/>
<dbReference type="OrthoDB" id="1070184at2"/>
<dbReference type="PATRIC" id="fig|1073366.3.peg.1425"/>
<dbReference type="AlphaFoldDB" id="V8CMT6"/>
<protein>
    <submittedName>
        <fullName evidence="1">Uncharacterized protein</fullName>
    </submittedName>
</protein>
<dbReference type="InterPro" id="IPR045724">
    <property type="entry name" value="DUF6078"/>
</dbReference>
<sequence length="152" mass="18121">MTEEEYNQFDTDFAHCPGTHCEKADKCLHHTAHKMLAANKHETYSVVNPALITGTQPCPLFELDRKERFAWGISHIYDNVRVADMRYIRNEIMYTLGTTVYYRIKQQRRVITEDEQETIRNIFTEMGYDGNAIHFDRYEEKYPTLMRLYKLN</sequence>
<comment type="caution">
    <text evidence="1">The sequence shown here is derived from an EMBL/GenBank/DDBJ whole genome shotgun (WGS) entry which is preliminary data.</text>
</comment>
<dbReference type="Pfam" id="PF19555">
    <property type="entry name" value="DUF6078"/>
    <property type="match status" value="1"/>
</dbReference>
<keyword evidence="2" id="KW-1185">Reference proteome</keyword>
<evidence type="ECO:0000313" key="1">
    <source>
        <dbReference type="EMBL" id="ETD28673.1"/>
    </source>
</evidence>
<accession>V8CMT6</accession>
<dbReference type="RefSeq" id="WP_023925692.1">
    <property type="nucleotide sequence ID" value="NZ_KI669450.1"/>
</dbReference>